<dbReference type="OrthoDB" id="956753at2"/>
<dbReference type="AlphaFoldDB" id="A0A0E3ZGU7"/>
<keyword evidence="3" id="KW-1185">Reference proteome</keyword>
<name>A0A0E3ZGU7_9BACT</name>
<reference evidence="2 3" key="1">
    <citation type="journal article" date="2015" name="Sci. Rep.">
        <title>Unraveling adaptation of Pontibacter korlensis to radiation and infertility in desert through complete genome and comparative transcriptomic analysis.</title>
        <authorList>
            <person name="Dai J."/>
            <person name="Dai W."/>
            <person name="Qiu C."/>
            <person name="Yang Z."/>
            <person name="Zhang Y."/>
            <person name="Zhou M."/>
            <person name="Zhang L."/>
            <person name="Fang C."/>
            <person name="Gao Q."/>
            <person name="Yang Q."/>
            <person name="Li X."/>
            <person name="Wang Z."/>
            <person name="Wang Z."/>
            <person name="Jia Z."/>
            <person name="Chen X."/>
        </authorList>
    </citation>
    <scope>NUCLEOTIDE SEQUENCE [LARGE SCALE GENOMIC DNA]</scope>
    <source>
        <strain evidence="2 3">X14-1T</strain>
    </source>
</reference>
<dbReference type="RefSeq" id="WP_046310936.1">
    <property type="nucleotide sequence ID" value="NZ_CBCSCY010000002.1"/>
</dbReference>
<gene>
    <name evidence="2" type="ORF">PKOR_11715</name>
</gene>
<feature type="signal peptide" evidence="1">
    <location>
        <begin position="1"/>
        <end position="25"/>
    </location>
</feature>
<evidence type="ECO:0000313" key="3">
    <source>
        <dbReference type="Proteomes" id="UP000033109"/>
    </source>
</evidence>
<protein>
    <submittedName>
        <fullName evidence="2">Uncharacterized protein</fullName>
    </submittedName>
</protein>
<dbReference type="Proteomes" id="UP000033109">
    <property type="component" value="Chromosome"/>
</dbReference>
<accession>A0A0E3ZGU7</accession>
<evidence type="ECO:0000313" key="2">
    <source>
        <dbReference type="EMBL" id="AKD03673.1"/>
    </source>
</evidence>
<dbReference type="PATRIC" id="fig|400092.3.peg.2549"/>
<dbReference type="EMBL" id="CP009621">
    <property type="protein sequence ID" value="AKD03673.1"/>
    <property type="molecule type" value="Genomic_DNA"/>
</dbReference>
<dbReference type="KEGG" id="pko:PKOR_11715"/>
<feature type="chain" id="PRO_5002416795" evidence="1">
    <location>
        <begin position="26"/>
        <end position="158"/>
    </location>
</feature>
<organism evidence="2 3">
    <name type="scientific">Pontibacter korlensis</name>
    <dbReference type="NCBI Taxonomy" id="400092"/>
    <lineage>
        <taxon>Bacteria</taxon>
        <taxon>Pseudomonadati</taxon>
        <taxon>Bacteroidota</taxon>
        <taxon>Cytophagia</taxon>
        <taxon>Cytophagales</taxon>
        <taxon>Hymenobacteraceae</taxon>
        <taxon>Pontibacter</taxon>
    </lineage>
</organism>
<sequence length="158" mass="17984">MNKLFKIAKATVLSVVLALCLHSQALSRNAQQQPVASGDTVWVVVNHVKPDIREQFERFVYETFWPASKKLNSNAQRAFNHTRVLNPVGPEEDGTYTYVFLMDPVISGEDYHIDSLLRKMYSEQEANAYYKQFEETLARGGEVYVVVQSQLLGGRANR</sequence>
<keyword evidence="1" id="KW-0732">Signal</keyword>
<dbReference type="HOGENOM" id="CLU_1738060_0_0_10"/>
<evidence type="ECO:0000256" key="1">
    <source>
        <dbReference type="SAM" id="SignalP"/>
    </source>
</evidence>
<proteinExistence type="predicted"/>